<accession>A0A1W1VVA5</accession>
<evidence type="ECO:0000256" key="4">
    <source>
        <dbReference type="ARBA" id="ARBA00023098"/>
    </source>
</evidence>
<dbReference type="STRING" id="645990.SAMN00120144_0359"/>
<gene>
    <name evidence="9" type="ORF">SAMN00120144_0359</name>
</gene>
<evidence type="ECO:0000313" key="9">
    <source>
        <dbReference type="EMBL" id="SMB97317.1"/>
    </source>
</evidence>
<dbReference type="Pfam" id="PF01553">
    <property type="entry name" value="Acyltransferase"/>
    <property type="match status" value="1"/>
</dbReference>
<feature type="domain" description="Phospholipid/glycerol acyltransferase" evidence="8">
    <location>
        <begin position="78"/>
        <end position="193"/>
    </location>
</feature>
<feature type="region of interest" description="Disordered" evidence="6">
    <location>
        <begin position="270"/>
        <end position="298"/>
    </location>
</feature>
<protein>
    <submittedName>
        <fullName evidence="9">1-acyl-sn-glycerol-3-phosphate acyltransferase</fullName>
    </submittedName>
</protein>
<dbReference type="GO" id="GO:0003841">
    <property type="term" value="F:1-acylglycerol-3-phosphate O-acyltransferase activity"/>
    <property type="evidence" value="ECO:0007669"/>
    <property type="project" value="TreeGrafter"/>
</dbReference>
<keyword evidence="10" id="KW-1185">Reference proteome</keyword>
<name>A0A1W1VVA5_9BACT</name>
<dbReference type="RefSeq" id="WP_234997250.1">
    <property type="nucleotide sequence ID" value="NZ_FWWW01000075.1"/>
</dbReference>
<dbReference type="EMBL" id="FWWW01000075">
    <property type="protein sequence ID" value="SMB97317.1"/>
    <property type="molecule type" value="Genomic_DNA"/>
</dbReference>
<comment type="pathway">
    <text evidence="1">Lipid metabolism.</text>
</comment>
<dbReference type="PANTHER" id="PTHR10434">
    <property type="entry name" value="1-ACYL-SN-GLYCEROL-3-PHOSPHATE ACYLTRANSFERASE"/>
    <property type="match status" value="1"/>
</dbReference>
<dbReference type="Proteomes" id="UP000192266">
    <property type="component" value="Unassembled WGS sequence"/>
</dbReference>
<dbReference type="AlphaFoldDB" id="A0A1W1VVA5"/>
<evidence type="ECO:0000256" key="5">
    <source>
        <dbReference type="ARBA" id="ARBA00023315"/>
    </source>
</evidence>
<dbReference type="CDD" id="cd07989">
    <property type="entry name" value="LPLAT_AGPAT-like"/>
    <property type="match status" value="1"/>
</dbReference>
<keyword evidence="3 9" id="KW-0808">Transferase</keyword>
<dbReference type="InterPro" id="IPR002123">
    <property type="entry name" value="Plipid/glycerol_acylTrfase"/>
</dbReference>
<organism evidence="9 10">
    <name type="scientific">Hymenobacter roseosalivarius DSM 11622</name>
    <dbReference type="NCBI Taxonomy" id="645990"/>
    <lineage>
        <taxon>Bacteria</taxon>
        <taxon>Pseudomonadati</taxon>
        <taxon>Bacteroidota</taxon>
        <taxon>Cytophagia</taxon>
        <taxon>Cytophagales</taxon>
        <taxon>Hymenobacteraceae</taxon>
        <taxon>Hymenobacter</taxon>
    </lineage>
</organism>
<evidence type="ECO:0000256" key="1">
    <source>
        <dbReference type="ARBA" id="ARBA00005189"/>
    </source>
</evidence>
<evidence type="ECO:0000256" key="7">
    <source>
        <dbReference type="SAM" id="Phobius"/>
    </source>
</evidence>
<dbReference type="PANTHER" id="PTHR10434:SF64">
    <property type="entry name" value="1-ACYL-SN-GLYCEROL-3-PHOSPHATE ACYLTRANSFERASE-RELATED"/>
    <property type="match status" value="1"/>
</dbReference>
<proteinExistence type="predicted"/>
<keyword evidence="5 9" id="KW-0012">Acyltransferase</keyword>
<evidence type="ECO:0000256" key="3">
    <source>
        <dbReference type="ARBA" id="ARBA00022679"/>
    </source>
</evidence>
<keyword evidence="4" id="KW-0443">Lipid metabolism</keyword>
<keyword evidence="7" id="KW-0472">Membrane</keyword>
<dbReference type="SUPFAM" id="SSF69593">
    <property type="entry name" value="Glycerol-3-phosphate (1)-acyltransferase"/>
    <property type="match status" value="1"/>
</dbReference>
<keyword evidence="7" id="KW-0812">Transmembrane</keyword>
<keyword evidence="7" id="KW-1133">Transmembrane helix</keyword>
<evidence type="ECO:0000313" key="10">
    <source>
        <dbReference type="Proteomes" id="UP000192266"/>
    </source>
</evidence>
<reference evidence="9 10" key="1">
    <citation type="submission" date="2017-04" db="EMBL/GenBank/DDBJ databases">
        <authorList>
            <person name="Afonso C.L."/>
            <person name="Miller P.J."/>
            <person name="Scott M.A."/>
            <person name="Spackman E."/>
            <person name="Goraichik I."/>
            <person name="Dimitrov K.M."/>
            <person name="Suarez D.L."/>
            <person name="Swayne D.E."/>
        </authorList>
    </citation>
    <scope>NUCLEOTIDE SEQUENCE [LARGE SCALE GENOMIC DNA]</scope>
    <source>
        <strain evidence="9 10">DSM 11622</strain>
    </source>
</reference>
<sequence length="298" mass="33280">MRDLLRFLGHRLYTTWSTFWFVMPFVVTYPAQWVLGRRPAWYRHLHTFNRSWSIISIRMWGMPVEVVRKNQLPPGQPCVYVANHSSYIDIPMLFKAIPGFLNIMGKSDLAKVPFWGPLFGRVYITVNRESAMSRGRAIVQARAGLAQGRSIIIFPEGTISKKPGEEMVPFKDGAFQLAISAGVPIVPVSMPLNHRFLPDLDGALRVRYSPLRIVLHDPIPTQHLTMNDVEALKQRAFAIIASEFHPDAAGLPEPSPRPFLRASKSEVTIKAPQQLSSSGANANETLTNGNAGLSLPNS</sequence>
<dbReference type="GO" id="GO:0006654">
    <property type="term" value="P:phosphatidic acid biosynthetic process"/>
    <property type="evidence" value="ECO:0007669"/>
    <property type="project" value="TreeGrafter"/>
</dbReference>
<evidence type="ECO:0000259" key="8">
    <source>
        <dbReference type="SMART" id="SM00563"/>
    </source>
</evidence>
<evidence type="ECO:0000256" key="6">
    <source>
        <dbReference type="SAM" id="MobiDB-lite"/>
    </source>
</evidence>
<feature type="compositionally biased region" description="Polar residues" evidence="6">
    <location>
        <begin position="271"/>
        <end position="298"/>
    </location>
</feature>
<keyword evidence="2" id="KW-0444">Lipid biosynthesis</keyword>
<evidence type="ECO:0000256" key="2">
    <source>
        <dbReference type="ARBA" id="ARBA00022516"/>
    </source>
</evidence>
<feature type="transmembrane region" description="Helical" evidence="7">
    <location>
        <begin position="12"/>
        <end position="35"/>
    </location>
</feature>
<dbReference type="SMART" id="SM00563">
    <property type="entry name" value="PlsC"/>
    <property type="match status" value="1"/>
</dbReference>